<protein>
    <submittedName>
        <fullName evidence="1">Uncharacterized protein</fullName>
    </submittedName>
</protein>
<sequence length="233" mass="27083">MPLHNYGIPRVDSVEESIARQGWDEFFKKIETEDQYHYVSGYSRIMISSSNPLILNNSASSTPESDIAQSERKVKRVKRADTPILTPDKEERASENFDDPTKFCPERCLFCLRTFESFDLNLDHMKYRHRFIIPLVGGLSPHAMPPMALIHYLHLKKNNDPPALLEKLCGLKREPTSERFSHALNRAIDHREQGDFIEEYRHTFQTGSKILHHREAIINDPAMRNLYFSGKEI</sequence>
<dbReference type="EMBL" id="CAJSTJ010000129">
    <property type="protein sequence ID" value="CAG7559553.1"/>
    <property type="molecule type" value="Genomic_DNA"/>
</dbReference>
<proteinExistence type="predicted"/>
<accession>A0A8J2NCR3</accession>
<dbReference type="Proteomes" id="UP000693738">
    <property type="component" value="Unassembled WGS sequence"/>
</dbReference>
<dbReference type="AlphaFoldDB" id="A0A8J2NCR3"/>
<evidence type="ECO:0000313" key="1">
    <source>
        <dbReference type="EMBL" id="CAG7559553.1"/>
    </source>
</evidence>
<reference evidence="1" key="1">
    <citation type="submission" date="2021-05" db="EMBL/GenBank/DDBJ databases">
        <authorList>
            <person name="Khan N."/>
        </authorList>
    </citation>
    <scope>NUCLEOTIDE SEQUENCE</scope>
</reference>
<comment type="caution">
    <text evidence="1">The sequence shown here is derived from an EMBL/GenBank/DDBJ whole genome shotgun (WGS) entry which is preliminary data.</text>
</comment>
<evidence type="ECO:0000313" key="2">
    <source>
        <dbReference type="Proteomes" id="UP000693738"/>
    </source>
</evidence>
<gene>
    <name evidence="1" type="ORF">FEQUK3_LOCUS5271</name>
</gene>
<organism evidence="1 2">
    <name type="scientific">Fusarium equiseti</name>
    <name type="common">Fusarium scirpi</name>
    <dbReference type="NCBI Taxonomy" id="61235"/>
    <lineage>
        <taxon>Eukaryota</taxon>
        <taxon>Fungi</taxon>
        <taxon>Dikarya</taxon>
        <taxon>Ascomycota</taxon>
        <taxon>Pezizomycotina</taxon>
        <taxon>Sordariomycetes</taxon>
        <taxon>Hypocreomycetidae</taxon>
        <taxon>Hypocreales</taxon>
        <taxon>Nectriaceae</taxon>
        <taxon>Fusarium</taxon>
        <taxon>Fusarium incarnatum-equiseti species complex</taxon>
    </lineage>
</organism>
<name>A0A8J2NCR3_FUSEQ</name>